<dbReference type="RefSeq" id="WP_238231230.1">
    <property type="nucleotide sequence ID" value="NZ_BPQO01000023.1"/>
</dbReference>
<protein>
    <submittedName>
        <fullName evidence="1">Uncharacterized protein</fullName>
    </submittedName>
</protein>
<sequence>MSEPASTDVHPSNRADAREVLRAVFAAHSGVVLRIEAAAEAGEICELLADAYCQRADRAAQRAIRGQMSPEEASLVIARAEFEAFATAPLQAEDRSIDPVVRWFDVVRKPRSEPVDAPGGSDAA</sequence>
<evidence type="ECO:0000313" key="2">
    <source>
        <dbReference type="Proteomes" id="UP001055247"/>
    </source>
</evidence>
<gene>
    <name evidence="1" type="ORF">BHAOGJBA_4566</name>
</gene>
<accession>A0AAV4ZS42</accession>
<comment type="caution">
    <text evidence="1">The sequence shown here is derived from an EMBL/GenBank/DDBJ whole genome shotgun (WGS) entry which is preliminary data.</text>
</comment>
<dbReference type="AlphaFoldDB" id="A0AAV4ZS42"/>
<evidence type="ECO:0000313" key="1">
    <source>
        <dbReference type="EMBL" id="GJD91022.1"/>
    </source>
</evidence>
<dbReference type="Proteomes" id="UP001055247">
    <property type="component" value="Unassembled WGS sequence"/>
</dbReference>
<reference evidence="1" key="2">
    <citation type="submission" date="2021-08" db="EMBL/GenBank/DDBJ databases">
        <authorList>
            <person name="Tani A."/>
            <person name="Ola A."/>
            <person name="Ogura Y."/>
            <person name="Katsura K."/>
            <person name="Hayashi T."/>
        </authorList>
    </citation>
    <scope>NUCLEOTIDE SEQUENCE</scope>
    <source>
        <strain evidence="1">DSM 16372</strain>
    </source>
</reference>
<organism evidence="1 2">
    <name type="scientific">Methylobacterium hispanicum</name>
    <dbReference type="NCBI Taxonomy" id="270350"/>
    <lineage>
        <taxon>Bacteria</taxon>
        <taxon>Pseudomonadati</taxon>
        <taxon>Pseudomonadota</taxon>
        <taxon>Alphaproteobacteria</taxon>
        <taxon>Hyphomicrobiales</taxon>
        <taxon>Methylobacteriaceae</taxon>
        <taxon>Methylobacterium</taxon>
    </lineage>
</organism>
<name>A0AAV4ZS42_9HYPH</name>
<proteinExistence type="predicted"/>
<keyword evidence="2" id="KW-1185">Reference proteome</keyword>
<reference evidence="1" key="1">
    <citation type="journal article" date="2016" name="Front. Microbiol.">
        <title>Genome Sequence of the Piezophilic, Mesophilic Sulfate-Reducing Bacterium Desulfovibrio indicus J2T.</title>
        <authorList>
            <person name="Cao J."/>
            <person name="Maignien L."/>
            <person name="Shao Z."/>
            <person name="Alain K."/>
            <person name="Jebbar M."/>
        </authorList>
    </citation>
    <scope>NUCLEOTIDE SEQUENCE</scope>
    <source>
        <strain evidence="1">DSM 16372</strain>
    </source>
</reference>
<dbReference type="EMBL" id="BPQO01000023">
    <property type="protein sequence ID" value="GJD91022.1"/>
    <property type="molecule type" value="Genomic_DNA"/>
</dbReference>